<protein>
    <submittedName>
        <fullName evidence="3">Uncharacterized protein</fullName>
    </submittedName>
</protein>
<name>A0A420SDT3_GIBIN</name>
<dbReference type="Gene3D" id="1.20.5.170">
    <property type="match status" value="1"/>
</dbReference>
<sequence>MASSFPEAKVDKAAREAEYQALWQVCDRATRKPEYIYGDERLKRSFLEDTCDALMLKRQKLGKVPCGTDISAMVTLHLQREVAGRLLAGARMAAPAPAPNPMPYTGNGPAFNQPQNVYAANPDPFNGNPGPYNGNPAPYNIAQAPLPIPQPRARVSPPDFNFPISSSNEDLRHDMDKVINTLRQYAQRIATLENQVATLEDQAATLKSQVAARESQVATLEKTVAKITCERNMYKAGPIDMVNADMKKSASVSPDMFNYPVEGIEGLAAAAAYPHPGPLTPRSQTQGGDEDGDGTYHPGN</sequence>
<evidence type="ECO:0000256" key="1">
    <source>
        <dbReference type="SAM" id="Coils"/>
    </source>
</evidence>
<accession>A0A420SDT3</accession>
<gene>
    <name evidence="3" type="ORF">BFJ72_g13134</name>
</gene>
<evidence type="ECO:0000313" key="3">
    <source>
        <dbReference type="EMBL" id="RKL27433.1"/>
    </source>
</evidence>
<feature type="coiled-coil region" evidence="1">
    <location>
        <begin position="168"/>
        <end position="216"/>
    </location>
</feature>
<evidence type="ECO:0000256" key="2">
    <source>
        <dbReference type="SAM" id="MobiDB-lite"/>
    </source>
</evidence>
<reference evidence="3 4" key="1">
    <citation type="journal article" date="2018" name="Sci. Rep.">
        <title>Characterisation of pathogen-specific regions and novel effector candidates in Fusarium oxysporum f. sp. cepae.</title>
        <authorList>
            <person name="Armitage A.D."/>
            <person name="Taylor A."/>
            <person name="Sobczyk M.K."/>
            <person name="Baxter L."/>
            <person name="Greenfield B.P."/>
            <person name="Bates H.J."/>
            <person name="Wilson F."/>
            <person name="Jackson A.C."/>
            <person name="Ott S."/>
            <person name="Harrison R.J."/>
            <person name="Clarkson J.P."/>
        </authorList>
    </citation>
    <scope>NUCLEOTIDE SEQUENCE [LARGE SCALE GENOMIC DNA]</scope>
    <source>
        <strain evidence="3 4">Fp_A8</strain>
    </source>
</reference>
<evidence type="ECO:0000313" key="4">
    <source>
        <dbReference type="Proteomes" id="UP000283569"/>
    </source>
</evidence>
<proteinExistence type="predicted"/>
<dbReference type="Proteomes" id="UP000283569">
    <property type="component" value="Unassembled WGS sequence"/>
</dbReference>
<keyword evidence="1" id="KW-0175">Coiled coil</keyword>
<dbReference type="EMBL" id="MRDB01000075">
    <property type="protein sequence ID" value="RKL27433.1"/>
    <property type="molecule type" value="Genomic_DNA"/>
</dbReference>
<dbReference type="AlphaFoldDB" id="A0A420SDT3"/>
<comment type="caution">
    <text evidence="3">The sequence shown here is derived from an EMBL/GenBank/DDBJ whole genome shotgun (WGS) entry which is preliminary data.</text>
</comment>
<feature type="region of interest" description="Disordered" evidence="2">
    <location>
        <begin position="272"/>
        <end position="300"/>
    </location>
</feature>
<organism evidence="3 4">
    <name type="scientific">Gibberella intermedia</name>
    <name type="common">Bulb rot disease fungus</name>
    <name type="synonym">Fusarium proliferatum</name>
    <dbReference type="NCBI Taxonomy" id="948311"/>
    <lineage>
        <taxon>Eukaryota</taxon>
        <taxon>Fungi</taxon>
        <taxon>Dikarya</taxon>
        <taxon>Ascomycota</taxon>
        <taxon>Pezizomycotina</taxon>
        <taxon>Sordariomycetes</taxon>
        <taxon>Hypocreomycetidae</taxon>
        <taxon>Hypocreales</taxon>
        <taxon>Nectriaceae</taxon>
        <taxon>Fusarium</taxon>
        <taxon>Fusarium fujikuroi species complex</taxon>
    </lineage>
</organism>